<evidence type="ECO:0000259" key="1">
    <source>
        <dbReference type="Pfam" id="PF06911"/>
    </source>
</evidence>
<evidence type="ECO:0000313" key="2">
    <source>
        <dbReference type="EMBL" id="BAK01151.1"/>
    </source>
</evidence>
<feature type="domain" description="Senescence" evidence="1">
    <location>
        <begin position="178"/>
        <end position="231"/>
    </location>
</feature>
<proteinExistence type="evidence at transcript level"/>
<protein>
    <submittedName>
        <fullName evidence="2">Predicted protein</fullName>
    </submittedName>
</protein>
<sequence length="233" mass="24841">NIHPSTSTWDAAAEPPRVEILSSPGAPAPSKDVLLRLPRAHLHLIDRQRSLPVAAGDLSLLRIRAGGTSLAAIARLGPIQWPLARDVSAVKLDPCHYSFALTVPTSPNAPAPLHYGLTLSDPGPRLDGVLATYRRFLTHSVVGSEGLADIVRGEVVGAAYWTAVAPNVEEYGGSMVKAIAVGADNLAKGVLSCVEMTVERLRWGNEVLRKRIQPGGAEAEISPEMLKQIKMCL</sequence>
<dbReference type="Pfam" id="PF06911">
    <property type="entry name" value="Senescence"/>
    <property type="match status" value="1"/>
</dbReference>
<dbReference type="PANTHER" id="PTHR21068:SF43">
    <property type="entry name" value="SPARTIN"/>
    <property type="match status" value="1"/>
</dbReference>
<dbReference type="EMBL" id="AK369950">
    <property type="protein sequence ID" value="BAK01151.1"/>
    <property type="molecule type" value="mRNA"/>
</dbReference>
<dbReference type="PANTHER" id="PTHR21068">
    <property type="entry name" value="SPARTIN"/>
    <property type="match status" value="1"/>
</dbReference>
<organism evidence="2">
    <name type="scientific">Hordeum vulgare subsp. vulgare</name>
    <name type="common">Domesticated barley</name>
    <dbReference type="NCBI Taxonomy" id="112509"/>
    <lineage>
        <taxon>Eukaryota</taxon>
        <taxon>Viridiplantae</taxon>
        <taxon>Streptophyta</taxon>
        <taxon>Embryophyta</taxon>
        <taxon>Tracheophyta</taxon>
        <taxon>Spermatophyta</taxon>
        <taxon>Magnoliopsida</taxon>
        <taxon>Liliopsida</taxon>
        <taxon>Poales</taxon>
        <taxon>Poaceae</taxon>
        <taxon>BOP clade</taxon>
        <taxon>Pooideae</taxon>
        <taxon>Triticodae</taxon>
        <taxon>Triticeae</taxon>
        <taxon>Hordeinae</taxon>
        <taxon>Hordeum</taxon>
    </lineage>
</organism>
<dbReference type="InterPro" id="IPR009686">
    <property type="entry name" value="Senescence/spartin_C"/>
</dbReference>
<dbReference type="AlphaFoldDB" id="F2E1C9"/>
<dbReference type="InterPro" id="IPR045036">
    <property type="entry name" value="Spartin-like"/>
</dbReference>
<name>F2E1C9_HORVV</name>
<reference evidence="2" key="1">
    <citation type="journal article" date="2011" name="Plant Physiol.">
        <title>Comprehensive sequence analysis of 24,783 barley full-length cDNAs derived from 12 clone libraries.</title>
        <authorList>
            <person name="Matsumoto T."/>
            <person name="Tanaka T."/>
            <person name="Sakai H."/>
            <person name="Amano N."/>
            <person name="Kanamori H."/>
            <person name="Kurita K."/>
            <person name="Kikuta A."/>
            <person name="Kamiya K."/>
            <person name="Yamamoto M."/>
            <person name="Ikawa H."/>
            <person name="Fujii N."/>
            <person name="Hori K."/>
            <person name="Itoh T."/>
            <person name="Sato K."/>
        </authorList>
    </citation>
    <scope>NUCLEOTIDE SEQUENCE</scope>
    <source>
        <tissue evidence="2">Shoot and root</tissue>
    </source>
</reference>
<accession>F2E1C9</accession>
<feature type="non-terminal residue" evidence="2">
    <location>
        <position position="1"/>
    </location>
</feature>